<evidence type="ECO:0000259" key="1">
    <source>
        <dbReference type="Pfam" id="PF05699"/>
    </source>
</evidence>
<dbReference type="InterPro" id="IPR055298">
    <property type="entry name" value="AtLOH3-like"/>
</dbReference>
<dbReference type="PANTHER" id="PTHR11697">
    <property type="entry name" value="GENERAL TRANSCRIPTION FACTOR 2-RELATED ZINC FINGER PROTEIN"/>
    <property type="match status" value="1"/>
</dbReference>
<evidence type="ECO:0000313" key="2">
    <source>
        <dbReference type="EnsemblPlants" id="AUR62028970-RA:cds"/>
    </source>
</evidence>
<reference evidence="2" key="2">
    <citation type="submission" date="2021-03" db="UniProtKB">
        <authorList>
            <consortium name="EnsemblPlants"/>
        </authorList>
    </citation>
    <scope>IDENTIFICATION</scope>
</reference>
<dbReference type="PANTHER" id="PTHR11697:SF230">
    <property type="entry name" value="ZINC FINGER, MYM DOMAIN CONTAINING 1"/>
    <property type="match status" value="1"/>
</dbReference>
<accession>A0A803MG68</accession>
<dbReference type="Proteomes" id="UP000596660">
    <property type="component" value="Unplaced"/>
</dbReference>
<feature type="domain" description="HAT C-terminal dimerisation" evidence="1">
    <location>
        <begin position="209"/>
        <end position="262"/>
    </location>
</feature>
<organism evidence="2 3">
    <name type="scientific">Chenopodium quinoa</name>
    <name type="common">Quinoa</name>
    <dbReference type="NCBI Taxonomy" id="63459"/>
    <lineage>
        <taxon>Eukaryota</taxon>
        <taxon>Viridiplantae</taxon>
        <taxon>Streptophyta</taxon>
        <taxon>Embryophyta</taxon>
        <taxon>Tracheophyta</taxon>
        <taxon>Spermatophyta</taxon>
        <taxon>Magnoliopsida</taxon>
        <taxon>eudicotyledons</taxon>
        <taxon>Gunneridae</taxon>
        <taxon>Pentapetalae</taxon>
        <taxon>Caryophyllales</taxon>
        <taxon>Chenopodiaceae</taxon>
        <taxon>Chenopodioideae</taxon>
        <taxon>Atripliceae</taxon>
        <taxon>Chenopodium</taxon>
    </lineage>
</organism>
<dbReference type="InterPro" id="IPR008906">
    <property type="entry name" value="HATC_C_dom"/>
</dbReference>
<dbReference type="InterPro" id="IPR012337">
    <property type="entry name" value="RNaseH-like_sf"/>
</dbReference>
<dbReference type="AlphaFoldDB" id="A0A803MG68"/>
<dbReference type="Gramene" id="AUR62028970-RA">
    <property type="protein sequence ID" value="AUR62028970-RA:cds"/>
    <property type="gene ID" value="AUR62028970"/>
</dbReference>
<evidence type="ECO:0000313" key="3">
    <source>
        <dbReference type="Proteomes" id="UP000596660"/>
    </source>
</evidence>
<protein>
    <recommendedName>
        <fullName evidence="1">HAT C-terminal dimerisation domain-containing protein</fullName>
    </recommendedName>
</protein>
<dbReference type="GO" id="GO:0046983">
    <property type="term" value="F:protein dimerization activity"/>
    <property type="evidence" value="ECO:0007669"/>
    <property type="project" value="InterPro"/>
</dbReference>
<name>A0A803MG68_CHEQI</name>
<dbReference type="EnsemblPlants" id="AUR62028970-RA">
    <property type="protein sequence ID" value="AUR62028970-RA:cds"/>
    <property type="gene ID" value="AUR62028970"/>
</dbReference>
<proteinExistence type="predicted"/>
<reference evidence="2" key="1">
    <citation type="journal article" date="2017" name="Nature">
        <title>The genome of Chenopodium quinoa.</title>
        <authorList>
            <person name="Jarvis D.E."/>
            <person name="Ho Y.S."/>
            <person name="Lightfoot D.J."/>
            <person name="Schmoeckel S.M."/>
            <person name="Li B."/>
            <person name="Borm T.J.A."/>
            <person name="Ohyanagi H."/>
            <person name="Mineta K."/>
            <person name="Michell C.T."/>
            <person name="Saber N."/>
            <person name="Kharbatia N.M."/>
            <person name="Rupper R.R."/>
            <person name="Sharp A.R."/>
            <person name="Dally N."/>
            <person name="Boughton B.A."/>
            <person name="Woo Y.H."/>
            <person name="Gao G."/>
            <person name="Schijlen E.G.W.M."/>
            <person name="Guo X."/>
            <person name="Momin A.A."/>
            <person name="Negrao S."/>
            <person name="Al-Babili S."/>
            <person name="Gehring C."/>
            <person name="Roessner U."/>
            <person name="Jung C."/>
            <person name="Murphy K."/>
            <person name="Arold S.T."/>
            <person name="Gojobori T."/>
            <person name="van der Linden C.G."/>
            <person name="van Loo E.N."/>
            <person name="Jellen E.N."/>
            <person name="Maughan P.J."/>
            <person name="Tester M."/>
        </authorList>
    </citation>
    <scope>NUCLEOTIDE SEQUENCE [LARGE SCALE GENOMIC DNA]</scope>
    <source>
        <strain evidence="2">cv. PI 614886</strain>
    </source>
</reference>
<keyword evidence="3" id="KW-1185">Reference proteome</keyword>
<dbReference type="SUPFAM" id="SSF53098">
    <property type="entry name" value="Ribonuclease H-like"/>
    <property type="match status" value="1"/>
</dbReference>
<dbReference type="OMA" id="NDARFQY"/>
<sequence length="368" mass="41270">MDDEGKIGSFSHFYNQQINIVDASSKRHDELQAAQKAELANKIANDEVQTGRGLNQIGNLQRAADTRWKSHLNSIYSLVRTFASTGTVLVSIIKEGNSEQRANADAAYDTLILTGWDDLFQKVKSFCEKHNVDIPDMTTLYTAASDLQLQEINNRFDEQMIDILILSATLDLKDSFKSFNVDKICHLVQRHYPEDFSEQEKYQLEWKLSTYPLVDRLIRLVLTLPVSTATCERDFYAMNIVKTQLMSKMEDDFLRDVLVVYTQKKRLFNNNVVAPDANENNVGIDHELLDDLELVLEVSEEANATNYNVETLEETSSPLRSPHVENAASHGQPVAPVAIHSAAATGSFSTTDATISADTFLPLDCGTQ</sequence>
<dbReference type="Pfam" id="PF05699">
    <property type="entry name" value="Dimer_Tnp_hAT"/>
    <property type="match status" value="1"/>
</dbReference>